<keyword evidence="7 9" id="KW-0496">Mitochondrion</keyword>
<comment type="similarity">
    <text evidence="2 9">Belongs to the sideroflexin family.</text>
</comment>
<dbReference type="InParanoid" id="B3S978"/>
<dbReference type="OMA" id="GRVRHCA"/>
<dbReference type="PANTHER" id="PTHR11153:SF8">
    <property type="entry name" value="SIDEROFLEXIN-1"/>
    <property type="match status" value="1"/>
</dbReference>
<dbReference type="PhylomeDB" id="B3S978"/>
<organism evidence="10 11">
    <name type="scientific">Trichoplax adhaerens</name>
    <name type="common">Trichoplax reptans</name>
    <dbReference type="NCBI Taxonomy" id="10228"/>
    <lineage>
        <taxon>Eukaryota</taxon>
        <taxon>Metazoa</taxon>
        <taxon>Placozoa</taxon>
        <taxon>Uniplacotomia</taxon>
        <taxon>Trichoplacea</taxon>
        <taxon>Trichoplacidae</taxon>
        <taxon>Trichoplax</taxon>
    </lineage>
</organism>
<dbReference type="FunCoup" id="B3S978">
    <property type="interactions" value="1240"/>
</dbReference>
<comment type="caution">
    <text evidence="9">Lacks conserved residue(s) required for the propagation of feature annotation.</text>
</comment>
<keyword evidence="11" id="KW-1185">Reference proteome</keyword>
<evidence type="ECO:0000256" key="4">
    <source>
        <dbReference type="ARBA" id="ARBA00022692"/>
    </source>
</evidence>
<evidence type="ECO:0000256" key="8">
    <source>
        <dbReference type="ARBA" id="ARBA00023136"/>
    </source>
</evidence>
<evidence type="ECO:0000256" key="3">
    <source>
        <dbReference type="ARBA" id="ARBA00022448"/>
    </source>
</evidence>
<evidence type="ECO:0000256" key="7">
    <source>
        <dbReference type="ARBA" id="ARBA00023128"/>
    </source>
</evidence>
<keyword evidence="6 9" id="KW-1133">Transmembrane helix</keyword>
<name>B3S978_TRIAD</name>
<keyword evidence="5" id="KW-0029">Amino-acid transport</keyword>
<dbReference type="GO" id="GO:0005743">
    <property type="term" value="C:mitochondrial inner membrane"/>
    <property type="evidence" value="ECO:0000318"/>
    <property type="project" value="GO_Central"/>
</dbReference>
<dbReference type="eggNOG" id="KOG3767">
    <property type="taxonomic scope" value="Eukaryota"/>
</dbReference>
<dbReference type="GO" id="GO:0015075">
    <property type="term" value="F:monoatomic ion transmembrane transporter activity"/>
    <property type="evidence" value="ECO:0007669"/>
    <property type="project" value="InterPro"/>
</dbReference>
<evidence type="ECO:0000256" key="5">
    <source>
        <dbReference type="ARBA" id="ARBA00022970"/>
    </source>
</evidence>
<evidence type="ECO:0000313" key="11">
    <source>
        <dbReference type="Proteomes" id="UP000009022"/>
    </source>
</evidence>
<comment type="subcellular location">
    <subcellularLocation>
        <location evidence="1 9">Mitochondrion membrane</location>
        <topology evidence="1 9">Multi-pass membrane protein</topology>
    </subcellularLocation>
</comment>
<proteinExistence type="inferred from homology"/>
<evidence type="ECO:0000256" key="2">
    <source>
        <dbReference type="ARBA" id="ARBA00005974"/>
    </source>
</evidence>
<sequence length="336" mass="37063">MSNSNPNLQTDKGIVDGLQKPRIDLSKPRWSQETFIGRFKHFLQTTDPRNAFVSEKQLDAAKDLVQSYKLGSEPPGTTEEQLWHAKKLYDSAFHPSTGEKMLTIGRMSAQVPCNMTITGLMMTFYRTTPAVLFWQWANQSFNAVVNYTNRSGKSMSYSELALPYVCATTGAVGTALGLNSLVKKAPPVIGRFTPFAAVAAANCINIPMMRQSELTEGIMVQDNEGNNVGKSKKAAKKAIGQVVFSRIIMCAPGMILPAWLMDKLEKGKFLKRYPYMGGPIQIVLVGIALTVMTPACCAIFPQKSSMAVGDLEPELRTEIVGRYGNKLERVYFNKGL</sequence>
<dbReference type="GeneID" id="6757976"/>
<evidence type="ECO:0000256" key="9">
    <source>
        <dbReference type="RuleBase" id="RU362000"/>
    </source>
</evidence>
<evidence type="ECO:0000313" key="10">
    <source>
        <dbReference type="EMBL" id="EDV20754.1"/>
    </source>
</evidence>
<protein>
    <recommendedName>
        <fullName evidence="9">Sidoreflexin</fullName>
    </recommendedName>
</protein>
<dbReference type="GO" id="GO:0140300">
    <property type="term" value="P:serine import into mitochondrion"/>
    <property type="evidence" value="ECO:0000318"/>
    <property type="project" value="GO_Central"/>
</dbReference>
<gene>
    <name evidence="10" type="ORF">TRIADDRAFT_31298</name>
</gene>
<dbReference type="GO" id="GO:0022857">
    <property type="term" value="F:transmembrane transporter activity"/>
    <property type="evidence" value="ECO:0000318"/>
    <property type="project" value="GO_Central"/>
</dbReference>
<feature type="transmembrane region" description="Helical" evidence="9">
    <location>
        <begin position="160"/>
        <end position="182"/>
    </location>
</feature>
<evidence type="ECO:0000256" key="6">
    <source>
        <dbReference type="ARBA" id="ARBA00022989"/>
    </source>
</evidence>
<dbReference type="Pfam" id="PF03820">
    <property type="entry name" value="SFXNs"/>
    <property type="match status" value="1"/>
</dbReference>
<dbReference type="PANTHER" id="PTHR11153">
    <property type="entry name" value="SIDEROFLEXIN"/>
    <property type="match status" value="1"/>
</dbReference>
<feature type="transmembrane region" description="Helical" evidence="9">
    <location>
        <begin position="280"/>
        <end position="300"/>
    </location>
</feature>
<dbReference type="RefSeq" id="XP_002116695.1">
    <property type="nucleotide sequence ID" value="XM_002116659.1"/>
</dbReference>
<dbReference type="EMBL" id="DS985257">
    <property type="protein sequence ID" value="EDV20754.1"/>
    <property type="molecule type" value="Genomic_DNA"/>
</dbReference>
<dbReference type="KEGG" id="tad:TRIADDRAFT_31298"/>
<dbReference type="OrthoDB" id="6608471at2759"/>
<dbReference type="AlphaFoldDB" id="B3S978"/>
<evidence type="ECO:0000256" key="1">
    <source>
        <dbReference type="ARBA" id="ARBA00004225"/>
    </source>
</evidence>
<keyword evidence="3" id="KW-0813">Transport</keyword>
<dbReference type="HOGENOM" id="CLU_039425_1_0_1"/>
<dbReference type="CTD" id="6757976"/>
<keyword evidence="8 9" id="KW-0472">Membrane</keyword>
<dbReference type="InterPro" id="IPR004686">
    <property type="entry name" value="Mtc"/>
</dbReference>
<feature type="transmembrane region" description="Helical" evidence="9">
    <location>
        <begin position="238"/>
        <end position="260"/>
    </location>
</feature>
<dbReference type="NCBIfam" id="TIGR00798">
    <property type="entry name" value="mtc"/>
    <property type="match status" value="1"/>
</dbReference>
<accession>B3S978</accession>
<dbReference type="Proteomes" id="UP000009022">
    <property type="component" value="Unassembled WGS sequence"/>
</dbReference>
<reference evidence="10 11" key="1">
    <citation type="journal article" date="2008" name="Nature">
        <title>The Trichoplax genome and the nature of placozoans.</title>
        <authorList>
            <person name="Srivastava M."/>
            <person name="Begovic E."/>
            <person name="Chapman J."/>
            <person name="Putnam N.H."/>
            <person name="Hellsten U."/>
            <person name="Kawashima T."/>
            <person name="Kuo A."/>
            <person name="Mitros T."/>
            <person name="Salamov A."/>
            <person name="Carpenter M.L."/>
            <person name="Signorovitch A.Y."/>
            <person name="Moreno M.A."/>
            <person name="Kamm K."/>
            <person name="Grimwood J."/>
            <person name="Schmutz J."/>
            <person name="Shapiro H."/>
            <person name="Grigoriev I.V."/>
            <person name="Buss L.W."/>
            <person name="Schierwater B."/>
            <person name="Dellaporta S.L."/>
            <person name="Rokhsar D.S."/>
        </authorList>
    </citation>
    <scope>NUCLEOTIDE SEQUENCE [LARGE SCALE GENOMIC DNA]</scope>
    <source>
        <strain evidence="10 11">Grell-BS-1999</strain>
    </source>
</reference>
<keyword evidence="4 9" id="KW-0812">Transmembrane</keyword>